<dbReference type="AlphaFoldDB" id="E5Y6S5"/>
<keyword evidence="1" id="KW-0812">Transmembrane</keyword>
<dbReference type="PANTHER" id="PTHR42903">
    <property type="entry name" value="INNER MEMBRANE PROTEIN YCCF"/>
    <property type="match status" value="1"/>
</dbReference>
<evidence type="ECO:0000259" key="2">
    <source>
        <dbReference type="Pfam" id="PF03733"/>
    </source>
</evidence>
<reference evidence="3 4" key="1">
    <citation type="submission" date="2010-10" db="EMBL/GenBank/DDBJ databases">
        <authorList>
            <consortium name="The Broad Institute Genome Sequencing Platform"/>
            <person name="Ward D."/>
            <person name="Earl A."/>
            <person name="Feldgarden M."/>
            <person name="Young S.K."/>
            <person name="Gargeya S."/>
            <person name="Zeng Q."/>
            <person name="Alvarado L."/>
            <person name="Berlin A."/>
            <person name="Bochicchio J."/>
            <person name="Chapman S.B."/>
            <person name="Chen Z."/>
            <person name="Freedman E."/>
            <person name="Gellesch M."/>
            <person name="Goldberg J."/>
            <person name="Griggs A."/>
            <person name="Gujja S."/>
            <person name="Heilman E."/>
            <person name="Heiman D."/>
            <person name="Howarth C."/>
            <person name="Mehta T."/>
            <person name="Neiman D."/>
            <person name="Pearson M."/>
            <person name="Roberts A."/>
            <person name="Saif S."/>
            <person name="Shea T."/>
            <person name="Shenoy N."/>
            <person name="Sisk P."/>
            <person name="Stolte C."/>
            <person name="Sykes S."/>
            <person name="White J."/>
            <person name="Yandava C."/>
            <person name="Allen-Vercoe E."/>
            <person name="Sibley C."/>
            <person name="Ambrose C.E."/>
            <person name="Strauss J."/>
            <person name="Daigneault M."/>
            <person name="Haas B."/>
            <person name="Nusbaum C."/>
            <person name="Birren B."/>
        </authorList>
    </citation>
    <scope>NUCLEOTIDE SEQUENCE [LARGE SCALE GENOMIC DNA]</scope>
    <source>
        <strain evidence="3 4">3_1_6</strain>
    </source>
</reference>
<organism evidence="3 4">
    <name type="scientific">Bilophila wadsworthia (strain 3_1_6)</name>
    <dbReference type="NCBI Taxonomy" id="563192"/>
    <lineage>
        <taxon>Bacteria</taxon>
        <taxon>Pseudomonadati</taxon>
        <taxon>Thermodesulfobacteriota</taxon>
        <taxon>Desulfovibrionia</taxon>
        <taxon>Desulfovibrionales</taxon>
        <taxon>Desulfovibrionaceae</taxon>
        <taxon>Bilophila</taxon>
    </lineage>
</organism>
<dbReference type="OrthoDB" id="3238663at2"/>
<dbReference type="HOGENOM" id="CLU_1728398_0_0_7"/>
<evidence type="ECO:0000313" key="4">
    <source>
        <dbReference type="Proteomes" id="UP000006034"/>
    </source>
</evidence>
<dbReference type="Pfam" id="PF03733">
    <property type="entry name" value="YccF"/>
    <property type="match status" value="1"/>
</dbReference>
<proteinExistence type="predicted"/>
<dbReference type="eggNOG" id="COG3304">
    <property type="taxonomic scope" value="Bacteria"/>
</dbReference>
<feature type="transmembrane region" description="Helical" evidence="1">
    <location>
        <begin position="20"/>
        <end position="46"/>
    </location>
</feature>
<dbReference type="InterPro" id="IPR005185">
    <property type="entry name" value="YccF"/>
</dbReference>
<feature type="transmembrane region" description="Helical" evidence="1">
    <location>
        <begin position="91"/>
        <end position="113"/>
    </location>
</feature>
<reference evidence="3 4" key="2">
    <citation type="submission" date="2013-04" db="EMBL/GenBank/DDBJ databases">
        <title>The Genome Sequence of Bilophila wadsworthia 3_1_6.</title>
        <authorList>
            <consortium name="The Broad Institute Genomics Platform"/>
            <person name="Earl A."/>
            <person name="Ward D."/>
            <person name="Feldgarden M."/>
            <person name="Gevers D."/>
            <person name="Sibley C."/>
            <person name="Strauss J."/>
            <person name="Allen-Vercoe E."/>
            <person name="Walker B."/>
            <person name="Young S."/>
            <person name="Zeng Q."/>
            <person name="Gargeya S."/>
            <person name="Fitzgerald M."/>
            <person name="Haas B."/>
            <person name="Abouelleil A."/>
            <person name="Allen A.W."/>
            <person name="Alvarado L."/>
            <person name="Arachchi H.M."/>
            <person name="Berlin A.M."/>
            <person name="Chapman S.B."/>
            <person name="Gainer-Dewar J."/>
            <person name="Goldberg J."/>
            <person name="Griggs A."/>
            <person name="Gujja S."/>
            <person name="Hansen M."/>
            <person name="Howarth C."/>
            <person name="Imamovic A."/>
            <person name="Ireland A."/>
            <person name="Larimer J."/>
            <person name="McCowan C."/>
            <person name="Murphy C."/>
            <person name="Pearson M."/>
            <person name="Poon T.W."/>
            <person name="Priest M."/>
            <person name="Roberts A."/>
            <person name="Saif S."/>
            <person name="Shea T."/>
            <person name="Sisk P."/>
            <person name="Sykes S."/>
            <person name="Wortman J."/>
            <person name="Nusbaum C."/>
            <person name="Birren B."/>
        </authorList>
    </citation>
    <scope>NUCLEOTIDE SEQUENCE [LARGE SCALE GENOMIC DNA]</scope>
    <source>
        <strain evidence="3 4">3_1_6</strain>
    </source>
</reference>
<evidence type="ECO:0000313" key="3">
    <source>
        <dbReference type="EMBL" id="EFV44266.1"/>
    </source>
</evidence>
<protein>
    <recommendedName>
        <fullName evidence="2">Inner membrane component domain-containing protein</fullName>
    </recommendedName>
</protein>
<accession>E5Y6S5</accession>
<dbReference type="PANTHER" id="PTHR42903:SF1">
    <property type="entry name" value="INNER MEMBRANE PROTEIN YCCF"/>
    <property type="match status" value="1"/>
</dbReference>
<feature type="domain" description="Inner membrane component" evidence="2">
    <location>
        <begin position="4"/>
        <end position="52"/>
    </location>
</feature>
<feature type="transmembrane region" description="Helical" evidence="1">
    <location>
        <begin position="67"/>
        <end position="85"/>
    </location>
</feature>
<keyword evidence="4" id="KW-1185">Reference proteome</keyword>
<keyword evidence="1" id="KW-0472">Membrane</keyword>
<dbReference type="GO" id="GO:0005886">
    <property type="term" value="C:plasma membrane"/>
    <property type="evidence" value="ECO:0007669"/>
    <property type="project" value="TreeGrafter"/>
</dbReference>
<gene>
    <name evidence="3" type="ORF">HMPREF0179_01910</name>
</gene>
<evidence type="ECO:0000256" key="1">
    <source>
        <dbReference type="SAM" id="Phobius"/>
    </source>
</evidence>
<dbReference type="EMBL" id="ADCP02000001">
    <property type="protein sequence ID" value="EFV44266.1"/>
    <property type="molecule type" value="Genomic_DNA"/>
</dbReference>
<sequence length="154" mass="17181">MRLLGNILWHFPCFGFVTSLFSFLAGILLTVTVVGAPIGLGLIQYAKFALAPYSYSMIDKRELHPNKSGNILYAILCLIVRILYFPLGVLFFLWGIAQVVVMCCTIVLLPMAIPYAKSLSTFFNPVGKVCVPVAVMDELERRKAEKEVDAYLNK</sequence>
<keyword evidence="1" id="KW-1133">Transmembrane helix</keyword>
<dbReference type="Proteomes" id="UP000006034">
    <property type="component" value="Unassembled WGS sequence"/>
</dbReference>
<dbReference type="InterPro" id="IPR052937">
    <property type="entry name" value="Inner_membrane_protein"/>
</dbReference>
<comment type="caution">
    <text evidence="3">The sequence shown here is derived from an EMBL/GenBank/DDBJ whole genome shotgun (WGS) entry which is preliminary data.</text>
</comment>
<name>E5Y6S5_BILW3</name>